<dbReference type="GO" id="GO:0005794">
    <property type="term" value="C:Golgi apparatus"/>
    <property type="evidence" value="ECO:0007669"/>
    <property type="project" value="TreeGrafter"/>
</dbReference>
<evidence type="ECO:0008006" key="3">
    <source>
        <dbReference type="Google" id="ProtNLM"/>
    </source>
</evidence>
<dbReference type="AlphaFoldDB" id="A0A1X0RAE7"/>
<protein>
    <recommendedName>
        <fullName evidence="3">TRP C-terminal domain-containing protein</fullName>
    </recommendedName>
</protein>
<reference evidence="2" key="1">
    <citation type="journal article" date="2016" name="Proc. Natl. Acad. Sci. U.S.A.">
        <title>Lipid metabolic changes in an early divergent fungus govern the establishment of a mutualistic symbiosis with endobacteria.</title>
        <authorList>
            <person name="Lastovetsky O.A."/>
            <person name="Gaspar M.L."/>
            <person name="Mondo S.J."/>
            <person name="LaButti K.M."/>
            <person name="Sandor L."/>
            <person name="Grigoriev I.V."/>
            <person name="Henry S.A."/>
            <person name="Pawlowska T.E."/>
        </authorList>
    </citation>
    <scope>NUCLEOTIDE SEQUENCE [LARGE SCALE GENOMIC DNA]</scope>
    <source>
        <strain evidence="2">ATCC 52814</strain>
    </source>
</reference>
<feature type="transmembrane region" description="Helical" evidence="1">
    <location>
        <begin position="28"/>
        <end position="49"/>
    </location>
</feature>
<feature type="transmembrane region" description="Helical" evidence="1">
    <location>
        <begin position="296"/>
        <end position="316"/>
    </location>
</feature>
<feature type="transmembrane region" description="Helical" evidence="1">
    <location>
        <begin position="179"/>
        <end position="200"/>
    </location>
</feature>
<feature type="transmembrane region" description="Helical" evidence="1">
    <location>
        <begin position="226"/>
        <end position="248"/>
    </location>
</feature>
<name>A0A1X0RAE7_RHIZD</name>
<dbReference type="OrthoDB" id="2448307at2759"/>
<dbReference type="EMBL" id="KV921883">
    <property type="protein sequence ID" value="ORE08858.1"/>
    <property type="molecule type" value="Genomic_DNA"/>
</dbReference>
<keyword evidence="1" id="KW-0472">Membrane</keyword>
<dbReference type="Proteomes" id="UP000242414">
    <property type="component" value="Unassembled WGS sequence"/>
</dbReference>
<keyword evidence="1" id="KW-1133">Transmembrane helix</keyword>
<dbReference type="InterPro" id="IPR040410">
    <property type="entry name" value="UPF0658_Golgi"/>
</dbReference>
<organism evidence="2">
    <name type="scientific">Rhizopus microsporus var. microsporus</name>
    <dbReference type="NCBI Taxonomy" id="86635"/>
    <lineage>
        <taxon>Eukaryota</taxon>
        <taxon>Fungi</taxon>
        <taxon>Fungi incertae sedis</taxon>
        <taxon>Mucoromycota</taxon>
        <taxon>Mucoromycotina</taxon>
        <taxon>Mucoromycetes</taxon>
        <taxon>Mucorales</taxon>
        <taxon>Mucorineae</taxon>
        <taxon>Rhizopodaceae</taxon>
        <taxon>Rhizopus</taxon>
    </lineage>
</organism>
<feature type="transmembrane region" description="Helical" evidence="1">
    <location>
        <begin position="96"/>
        <end position="114"/>
    </location>
</feature>
<keyword evidence="1" id="KW-0812">Transmembrane</keyword>
<dbReference type="VEuPathDB" id="FungiDB:BCV72DRAFT_303389"/>
<proteinExistence type="predicted"/>
<gene>
    <name evidence="2" type="ORF">BCV72DRAFT_303389</name>
</gene>
<feature type="transmembrane region" description="Helical" evidence="1">
    <location>
        <begin position="268"/>
        <end position="289"/>
    </location>
</feature>
<sequence length="395" mass="45089">MDKTSEASTVKRLWNLLAKRVTESKYTIAYCTLLTLSTITCIILEAIIVNADLEIYSDLQRVDPNITTYPSTSIHLASTDTDTVALGLRRLKNENVFFILVSLFQLVLGLDAVLRQSVIQLIAHTTNQFLSTVFASIQVLETSEKNQIVNQNILDAIANATGILTRIRLYFLIALRNGIGLVVVMALFSFIFVYLSYQLFKQFGWNTYKRIGADIQQQERFRLAQIFFMFLKLDAFFQLVLCIFYTVVMSQEQYFALWSIDRKKFVGYIIHIALTALLIPALLVARYGVIAENRTVMVAFQVTQIIVIMDFVLVLVDSAGTWVFWILAVCVAIALCVVTIVISFLVAKNFDKGLKPYMQRLFDSNEENDKQDKGNLLRNEEWLIDDEDDYTPSHK</sequence>
<dbReference type="PANTHER" id="PTHR34391">
    <property type="entry name" value="UPF0658 GOLGI APPARATUS MEMBRANE PROTEIN C1952.10C-RELATED"/>
    <property type="match status" value="1"/>
</dbReference>
<accession>A0A1X0RAE7</accession>
<evidence type="ECO:0000256" key="1">
    <source>
        <dbReference type="SAM" id="Phobius"/>
    </source>
</evidence>
<dbReference type="PANTHER" id="PTHR34391:SF2">
    <property type="entry name" value="TRP C-TERMINAL DOMAIN-CONTAINING PROTEIN"/>
    <property type="match status" value="1"/>
</dbReference>
<evidence type="ECO:0000313" key="2">
    <source>
        <dbReference type="EMBL" id="ORE08858.1"/>
    </source>
</evidence>
<feature type="transmembrane region" description="Helical" evidence="1">
    <location>
        <begin position="322"/>
        <end position="347"/>
    </location>
</feature>